<proteinExistence type="predicted"/>
<keyword evidence="2" id="KW-1185">Reference proteome</keyword>
<organism evidence="1 2">
    <name type="scientific">Linum trigynum</name>
    <dbReference type="NCBI Taxonomy" id="586398"/>
    <lineage>
        <taxon>Eukaryota</taxon>
        <taxon>Viridiplantae</taxon>
        <taxon>Streptophyta</taxon>
        <taxon>Embryophyta</taxon>
        <taxon>Tracheophyta</taxon>
        <taxon>Spermatophyta</taxon>
        <taxon>Magnoliopsida</taxon>
        <taxon>eudicotyledons</taxon>
        <taxon>Gunneridae</taxon>
        <taxon>Pentapetalae</taxon>
        <taxon>rosids</taxon>
        <taxon>fabids</taxon>
        <taxon>Malpighiales</taxon>
        <taxon>Linaceae</taxon>
        <taxon>Linum</taxon>
    </lineage>
</organism>
<protein>
    <submittedName>
        <fullName evidence="1">Uncharacterized protein</fullName>
    </submittedName>
</protein>
<evidence type="ECO:0000313" key="2">
    <source>
        <dbReference type="Proteomes" id="UP001497516"/>
    </source>
</evidence>
<dbReference type="EMBL" id="OZ034820">
    <property type="protein sequence ID" value="CAL1403379.1"/>
    <property type="molecule type" value="Genomic_DNA"/>
</dbReference>
<accession>A0AAV2FY99</accession>
<dbReference type="Proteomes" id="UP001497516">
    <property type="component" value="Chromosome 7"/>
</dbReference>
<gene>
    <name evidence="1" type="ORF">LTRI10_LOCUS43318</name>
</gene>
<reference evidence="1 2" key="1">
    <citation type="submission" date="2024-04" db="EMBL/GenBank/DDBJ databases">
        <authorList>
            <person name="Fracassetti M."/>
        </authorList>
    </citation>
    <scope>NUCLEOTIDE SEQUENCE [LARGE SCALE GENOMIC DNA]</scope>
</reference>
<sequence>MNMENENESLTLDQWGHDLFYEKDVHNHQHSALSSLHHGGNLKILELTGRLSSLACPDSGGLRHWFK</sequence>
<dbReference type="AlphaFoldDB" id="A0AAV2FY99"/>
<name>A0AAV2FY99_9ROSI</name>
<evidence type="ECO:0000313" key="1">
    <source>
        <dbReference type="EMBL" id="CAL1403379.1"/>
    </source>
</evidence>